<comment type="function">
    <text evidence="18">Catalyzes the epimerization of the S- and R-forms of NAD(P)HX, a damaged form of NAD(P)H that is a result of enzymatic or heat-dependent hydration. This is a prerequisite for the S-specific NAD(P)H-hydrate dehydratase to allow the repair of both epimers of NAD(P)HX.</text>
</comment>
<proteinExistence type="inferred from homology"/>
<evidence type="ECO:0000313" key="22">
    <source>
        <dbReference type="EMBL" id="SFR75266.1"/>
    </source>
</evidence>
<dbReference type="HAMAP" id="MF_01966">
    <property type="entry name" value="NADHX_epimerase"/>
    <property type="match status" value="1"/>
</dbReference>
<evidence type="ECO:0000313" key="23">
    <source>
        <dbReference type="Proteomes" id="UP000199659"/>
    </source>
</evidence>
<feature type="binding site" evidence="18">
    <location>
        <begin position="124"/>
        <end position="130"/>
    </location>
    <ligand>
        <name>(6S)-NADPHX</name>
        <dbReference type="ChEBI" id="CHEBI:64076"/>
    </ligand>
</feature>
<dbReference type="NCBIfam" id="TIGR00197">
    <property type="entry name" value="yjeF_nterm"/>
    <property type="match status" value="1"/>
</dbReference>
<dbReference type="Gene3D" id="3.40.1190.20">
    <property type="match status" value="1"/>
</dbReference>
<gene>
    <name evidence="18" type="primary">nnrE</name>
    <name evidence="17" type="synonym">nnrD</name>
    <name evidence="22" type="ORF">SAMN05661086_01453</name>
</gene>
<feature type="binding site" evidence="17">
    <location>
        <position position="323"/>
    </location>
    <ligand>
        <name>(6S)-NADPHX</name>
        <dbReference type="ChEBI" id="CHEBI:64076"/>
    </ligand>
</feature>
<dbReference type="EC" id="4.2.1.136" evidence="19"/>
<dbReference type="InterPro" id="IPR029056">
    <property type="entry name" value="Ribokinase-like"/>
</dbReference>
<comment type="similarity">
    <text evidence="18">Belongs to the NnrE/AIBP family.</text>
</comment>
<evidence type="ECO:0000256" key="14">
    <source>
        <dbReference type="ARBA" id="ARBA00025153"/>
    </source>
</evidence>
<feature type="binding site" evidence="17">
    <location>
        <position position="451"/>
    </location>
    <ligand>
        <name>(6S)-NADPHX</name>
        <dbReference type="ChEBI" id="CHEBI:64076"/>
    </ligand>
</feature>
<comment type="catalytic activity">
    <reaction evidence="15 17 19">
        <text>(6S)-NADHX + ADP = AMP + phosphate + NADH + H(+)</text>
        <dbReference type="Rhea" id="RHEA:32223"/>
        <dbReference type="ChEBI" id="CHEBI:15378"/>
        <dbReference type="ChEBI" id="CHEBI:43474"/>
        <dbReference type="ChEBI" id="CHEBI:57945"/>
        <dbReference type="ChEBI" id="CHEBI:64074"/>
        <dbReference type="ChEBI" id="CHEBI:456215"/>
        <dbReference type="ChEBI" id="CHEBI:456216"/>
        <dbReference type="EC" id="4.2.1.136"/>
    </reaction>
</comment>
<keyword evidence="7 17" id="KW-0067">ATP-binding</keyword>
<keyword evidence="6 17" id="KW-0547">Nucleotide-binding</keyword>
<feature type="binding site" evidence="18">
    <location>
        <begin position="58"/>
        <end position="62"/>
    </location>
    <ligand>
        <name>(6S)-NADPHX</name>
        <dbReference type="ChEBI" id="CHEBI:64076"/>
    </ligand>
</feature>
<reference evidence="22 23" key="1">
    <citation type="submission" date="2016-10" db="EMBL/GenBank/DDBJ databases">
        <authorList>
            <person name="de Groot N.N."/>
        </authorList>
    </citation>
    <scope>NUCLEOTIDE SEQUENCE [LARGE SCALE GENOMIC DNA]</scope>
    <source>
        <strain evidence="22 23">743A</strain>
    </source>
</reference>
<keyword evidence="8 17" id="KW-0521">NADP</keyword>
<evidence type="ECO:0000256" key="18">
    <source>
        <dbReference type="HAMAP-Rule" id="MF_01966"/>
    </source>
</evidence>
<evidence type="ECO:0000256" key="4">
    <source>
        <dbReference type="ARBA" id="ARBA00009524"/>
    </source>
</evidence>
<comment type="similarity">
    <text evidence="17">Belongs to the NnrD/CARKD family.</text>
</comment>
<keyword evidence="10 17" id="KW-0520">NAD</keyword>
<keyword evidence="11 18" id="KW-0413">Isomerase</keyword>
<evidence type="ECO:0000256" key="6">
    <source>
        <dbReference type="ARBA" id="ARBA00022741"/>
    </source>
</evidence>
<dbReference type="NCBIfam" id="TIGR00196">
    <property type="entry name" value="yjeF_cterm"/>
    <property type="match status" value="1"/>
</dbReference>
<feature type="binding site" evidence="18">
    <location>
        <position position="156"/>
    </location>
    <ligand>
        <name>K(+)</name>
        <dbReference type="ChEBI" id="CHEBI:29103"/>
    </ligand>
</feature>
<dbReference type="PROSITE" id="PS01050">
    <property type="entry name" value="YJEF_C_2"/>
    <property type="match status" value="1"/>
</dbReference>
<dbReference type="EMBL" id="FOYZ01000005">
    <property type="protein sequence ID" value="SFR75266.1"/>
    <property type="molecule type" value="Genomic_DNA"/>
</dbReference>
<dbReference type="AlphaFoldDB" id="A0A1I6J8G8"/>
<evidence type="ECO:0000259" key="20">
    <source>
        <dbReference type="PROSITE" id="PS51383"/>
    </source>
</evidence>
<evidence type="ECO:0000256" key="5">
    <source>
        <dbReference type="ARBA" id="ARBA00022723"/>
    </source>
</evidence>
<keyword evidence="13" id="KW-0511">Multifunctional enzyme</keyword>
<comment type="subunit">
    <text evidence="17">Homotetramer.</text>
</comment>
<dbReference type="EC" id="5.1.99.6" evidence="19"/>
<dbReference type="InterPro" id="IPR004443">
    <property type="entry name" value="YjeF_N_dom"/>
</dbReference>
<sequence>MRYVVNSEQMRAIDQYSIEQVGIPAMVLMEKSALSVASVMMEKVSRSDRILAVCGTGNNGGDGIASARILKEEGFQVEVLIIGDEKRATEQTKNQLRIARNLGVSILNTAKVSEYNVIIDAIFGIGIKKTVAGAFEAVINSINEANNTVFSVDVPSGINSNDGKIMNVAVKADYTITFGYHKFGTILYPGCEYAGKIIVADIGFPKNYHKKFPLSTFIFESEDISLLPERRNYSNKGSFGRVLIIAGSRNMSGACYLSAKSAYRSGAGLVKVLTVKDNRNIMQTLLPEALLATYDPLNLKNKMEMDRIVSEIKWATTVVIGPGIGIMNSSECLLDIVLNHTDVPVLIDADGLTMLSGKEKYIKKVSEENKDFEINLPDNVIITPHLKEMERLTNLPVEQISEQIVDIAKTITKNKSFVLALKDARTVVTNGEQTYINISGNNGMATGGSGDVLTGIIAAFLAQGMEKFVATALGVYVHGLAADYAVKGKSTYALMASDIAEALPYILLNK</sequence>
<dbReference type="STRING" id="37658.SAMN05661086_01453"/>
<comment type="function">
    <text evidence="14 19">Bifunctional enzyme that catalyzes the epimerization of the S- and R-forms of NAD(P)HX and the dehydration of the S-form of NAD(P)HX at the expense of ADP, which is converted to AMP. This allows the repair of both epimers of NAD(P)HX, a damaged form of NAD(P)H that is a result of enzymatic or heat-dependent hydration.</text>
</comment>
<dbReference type="RefSeq" id="WP_092560030.1">
    <property type="nucleotide sequence ID" value="NZ_FOYZ01000005.1"/>
</dbReference>
<accession>A0A1I6J8G8</accession>
<protein>
    <recommendedName>
        <fullName evidence="19">Bifunctional NAD(P)H-hydrate repair enzyme</fullName>
    </recommendedName>
    <alternativeName>
        <fullName evidence="19">Nicotinamide nucleotide repair protein</fullName>
    </alternativeName>
    <domain>
        <recommendedName>
            <fullName evidence="19">ADP-dependent (S)-NAD(P)H-hydrate dehydratase</fullName>
            <ecNumber evidence="19">4.2.1.136</ecNumber>
        </recommendedName>
        <alternativeName>
            <fullName evidence="19">ADP-dependent NAD(P)HX dehydratase</fullName>
        </alternativeName>
    </domain>
    <domain>
        <recommendedName>
            <fullName evidence="19">NAD(P)H-hydrate epimerase</fullName>
            <ecNumber evidence="19">5.1.99.6</ecNumber>
        </recommendedName>
    </domain>
</protein>
<evidence type="ECO:0000256" key="11">
    <source>
        <dbReference type="ARBA" id="ARBA00023235"/>
    </source>
</evidence>
<evidence type="ECO:0000256" key="13">
    <source>
        <dbReference type="ARBA" id="ARBA00023268"/>
    </source>
</evidence>
<organism evidence="22 23">
    <name type="scientific">Anaeromicropila populeti</name>
    <dbReference type="NCBI Taxonomy" id="37658"/>
    <lineage>
        <taxon>Bacteria</taxon>
        <taxon>Bacillati</taxon>
        <taxon>Bacillota</taxon>
        <taxon>Clostridia</taxon>
        <taxon>Lachnospirales</taxon>
        <taxon>Lachnospiraceae</taxon>
        <taxon>Anaeromicropila</taxon>
    </lineage>
</organism>
<feature type="binding site" evidence="17">
    <location>
        <position position="254"/>
    </location>
    <ligand>
        <name>(6S)-NADPHX</name>
        <dbReference type="ChEBI" id="CHEBI:64076"/>
    </ligand>
</feature>
<evidence type="ECO:0000259" key="21">
    <source>
        <dbReference type="PROSITE" id="PS51385"/>
    </source>
</evidence>
<dbReference type="Gene3D" id="3.40.50.10260">
    <property type="entry name" value="YjeF N-terminal domain"/>
    <property type="match status" value="1"/>
</dbReference>
<evidence type="ECO:0000256" key="17">
    <source>
        <dbReference type="HAMAP-Rule" id="MF_01965"/>
    </source>
</evidence>
<evidence type="ECO:0000256" key="19">
    <source>
        <dbReference type="PIRNR" id="PIRNR017184"/>
    </source>
</evidence>
<dbReference type="PANTHER" id="PTHR12592">
    <property type="entry name" value="ATP-DEPENDENT (S)-NAD(P)H-HYDRATE DEHYDRATASE FAMILY MEMBER"/>
    <property type="match status" value="1"/>
</dbReference>
<dbReference type="GO" id="GO:0110051">
    <property type="term" value="P:metabolite repair"/>
    <property type="evidence" value="ECO:0007669"/>
    <property type="project" value="TreeGrafter"/>
</dbReference>
<evidence type="ECO:0000256" key="7">
    <source>
        <dbReference type="ARBA" id="ARBA00022840"/>
    </source>
</evidence>
<dbReference type="InterPro" id="IPR036652">
    <property type="entry name" value="YjeF_N_dom_sf"/>
</dbReference>
<dbReference type="InterPro" id="IPR000631">
    <property type="entry name" value="CARKD"/>
</dbReference>
<comment type="catalytic activity">
    <reaction evidence="1 18 19">
        <text>(6R)-NADHX = (6S)-NADHX</text>
        <dbReference type="Rhea" id="RHEA:32215"/>
        <dbReference type="ChEBI" id="CHEBI:64074"/>
        <dbReference type="ChEBI" id="CHEBI:64075"/>
        <dbReference type="EC" id="5.1.99.6"/>
    </reaction>
</comment>
<dbReference type="InterPro" id="IPR030677">
    <property type="entry name" value="Nnr"/>
</dbReference>
<feature type="binding site" evidence="17">
    <location>
        <begin position="422"/>
        <end position="426"/>
    </location>
    <ligand>
        <name>AMP</name>
        <dbReference type="ChEBI" id="CHEBI:456215"/>
    </ligand>
</feature>
<comment type="function">
    <text evidence="17">Catalyzes the dehydration of the S-form of NAD(P)HX at the expense of ADP, which is converted to AMP. Together with NAD(P)HX epimerase, which catalyzes the epimerization of the S- and R-forms, the enzyme allows the repair of both epimers of NAD(P)HX, a damaged form of NAD(P)H that is a result of enzymatic or heat-dependent hydration.</text>
</comment>
<evidence type="ECO:0000256" key="16">
    <source>
        <dbReference type="ARBA" id="ARBA00049209"/>
    </source>
</evidence>
<evidence type="ECO:0000256" key="2">
    <source>
        <dbReference type="ARBA" id="ARBA00000909"/>
    </source>
</evidence>
<evidence type="ECO:0000256" key="1">
    <source>
        <dbReference type="ARBA" id="ARBA00000013"/>
    </source>
</evidence>
<comment type="similarity">
    <text evidence="3 19">In the N-terminal section; belongs to the NnrE/AIBP family.</text>
</comment>
<comment type="cofactor">
    <cofactor evidence="17">
        <name>Mg(2+)</name>
        <dbReference type="ChEBI" id="CHEBI:18420"/>
    </cofactor>
</comment>
<dbReference type="SUPFAM" id="SSF64153">
    <property type="entry name" value="YjeF N-terminal domain-like"/>
    <property type="match status" value="1"/>
</dbReference>
<dbReference type="PROSITE" id="PS51383">
    <property type="entry name" value="YJEF_C_3"/>
    <property type="match status" value="1"/>
</dbReference>
<dbReference type="Pfam" id="PF03853">
    <property type="entry name" value="YjeF_N"/>
    <property type="match status" value="1"/>
</dbReference>
<keyword evidence="23" id="KW-1185">Reference proteome</keyword>
<feature type="binding site" evidence="17">
    <location>
        <position position="450"/>
    </location>
    <ligand>
        <name>AMP</name>
        <dbReference type="ChEBI" id="CHEBI:456215"/>
    </ligand>
</feature>
<evidence type="ECO:0000256" key="12">
    <source>
        <dbReference type="ARBA" id="ARBA00023239"/>
    </source>
</evidence>
<evidence type="ECO:0000256" key="10">
    <source>
        <dbReference type="ARBA" id="ARBA00023027"/>
    </source>
</evidence>
<dbReference type="Proteomes" id="UP000199659">
    <property type="component" value="Unassembled WGS sequence"/>
</dbReference>
<feature type="binding site" evidence="18">
    <location>
        <position position="59"/>
    </location>
    <ligand>
        <name>K(+)</name>
        <dbReference type="ChEBI" id="CHEBI:29103"/>
    </ligand>
</feature>
<dbReference type="GO" id="GO:0046496">
    <property type="term" value="P:nicotinamide nucleotide metabolic process"/>
    <property type="evidence" value="ECO:0007669"/>
    <property type="project" value="UniProtKB-UniRule"/>
</dbReference>
<dbReference type="PANTHER" id="PTHR12592:SF0">
    <property type="entry name" value="ATP-DEPENDENT (S)-NAD(P)H-HYDRATE DEHYDRATASE"/>
    <property type="match status" value="1"/>
</dbReference>
<dbReference type="PIRSF" id="PIRSF017184">
    <property type="entry name" value="Nnr"/>
    <property type="match status" value="1"/>
</dbReference>
<dbReference type="Pfam" id="PF01256">
    <property type="entry name" value="Carb_kinase"/>
    <property type="match status" value="1"/>
</dbReference>
<comment type="catalytic activity">
    <reaction evidence="16 17 19">
        <text>(6S)-NADPHX + ADP = AMP + phosphate + NADPH + H(+)</text>
        <dbReference type="Rhea" id="RHEA:32235"/>
        <dbReference type="ChEBI" id="CHEBI:15378"/>
        <dbReference type="ChEBI" id="CHEBI:43474"/>
        <dbReference type="ChEBI" id="CHEBI:57783"/>
        <dbReference type="ChEBI" id="CHEBI:64076"/>
        <dbReference type="ChEBI" id="CHEBI:456215"/>
        <dbReference type="ChEBI" id="CHEBI:456216"/>
        <dbReference type="EC" id="4.2.1.136"/>
    </reaction>
</comment>
<evidence type="ECO:0000256" key="8">
    <source>
        <dbReference type="ARBA" id="ARBA00022857"/>
    </source>
</evidence>
<dbReference type="InterPro" id="IPR017953">
    <property type="entry name" value="Carbohydrate_kinase_pred_CS"/>
</dbReference>
<comment type="cofactor">
    <cofactor evidence="18 19">
        <name>K(+)</name>
        <dbReference type="ChEBI" id="CHEBI:29103"/>
    </cofactor>
    <text evidence="18 19">Binds 1 potassium ion per subunit.</text>
</comment>
<evidence type="ECO:0000256" key="3">
    <source>
        <dbReference type="ARBA" id="ARBA00006001"/>
    </source>
</evidence>
<feature type="domain" description="YjeF C-terminal" evidence="20">
    <location>
        <begin position="219"/>
        <end position="510"/>
    </location>
</feature>
<comment type="catalytic activity">
    <reaction evidence="2 18 19">
        <text>(6R)-NADPHX = (6S)-NADPHX</text>
        <dbReference type="Rhea" id="RHEA:32227"/>
        <dbReference type="ChEBI" id="CHEBI:64076"/>
        <dbReference type="ChEBI" id="CHEBI:64077"/>
        <dbReference type="EC" id="5.1.99.6"/>
    </reaction>
</comment>
<evidence type="ECO:0000256" key="9">
    <source>
        <dbReference type="ARBA" id="ARBA00022958"/>
    </source>
</evidence>
<dbReference type="GO" id="GO:0052856">
    <property type="term" value="F:NAD(P)HX epimerase activity"/>
    <property type="evidence" value="ECO:0007669"/>
    <property type="project" value="UniProtKB-UniRule"/>
</dbReference>
<dbReference type="GO" id="GO:0046872">
    <property type="term" value="F:metal ion binding"/>
    <property type="evidence" value="ECO:0007669"/>
    <property type="project" value="UniProtKB-UniRule"/>
</dbReference>
<dbReference type="HAMAP" id="MF_01965">
    <property type="entry name" value="NADHX_dehydratase"/>
    <property type="match status" value="1"/>
</dbReference>
<feature type="binding site" evidence="18">
    <location>
        <position position="153"/>
    </location>
    <ligand>
        <name>(6S)-NADPHX</name>
        <dbReference type="ChEBI" id="CHEBI:64076"/>
    </ligand>
</feature>
<dbReference type="GO" id="GO:0005524">
    <property type="term" value="F:ATP binding"/>
    <property type="evidence" value="ECO:0007669"/>
    <property type="project" value="UniProtKB-UniRule"/>
</dbReference>
<comment type="similarity">
    <text evidence="4 19">In the C-terminal section; belongs to the NnrD/CARKD family.</text>
</comment>
<keyword evidence="12 17" id="KW-0456">Lyase</keyword>
<feature type="binding site" evidence="17">
    <location>
        <position position="385"/>
    </location>
    <ligand>
        <name>(6S)-NADPHX</name>
        <dbReference type="ChEBI" id="CHEBI:64076"/>
    </ligand>
</feature>
<name>A0A1I6J8G8_9FIRM</name>
<dbReference type="CDD" id="cd01171">
    <property type="entry name" value="YXKO-related"/>
    <property type="match status" value="1"/>
</dbReference>
<dbReference type="OrthoDB" id="9806925at2"/>
<comment type="caution">
    <text evidence="18">Lacks conserved residue(s) required for the propagation of feature annotation.</text>
</comment>
<keyword evidence="9 18" id="KW-0630">Potassium</keyword>
<dbReference type="SUPFAM" id="SSF53613">
    <property type="entry name" value="Ribokinase-like"/>
    <property type="match status" value="1"/>
</dbReference>
<keyword evidence="5 18" id="KW-0479">Metal-binding</keyword>
<dbReference type="PROSITE" id="PS51385">
    <property type="entry name" value="YJEF_N"/>
    <property type="match status" value="1"/>
</dbReference>
<dbReference type="GO" id="GO:0052855">
    <property type="term" value="F:ADP-dependent NAD(P)H-hydrate dehydratase activity"/>
    <property type="evidence" value="ECO:0007669"/>
    <property type="project" value="UniProtKB-UniRule"/>
</dbReference>
<feature type="binding site" evidence="18">
    <location>
        <position position="120"/>
    </location>
    <ligand>
        <name>K(+)</name>
        <dbReference type="ChEBI" id="CHEBI:29103"/>
    </ligand>
</feature>
<evidence type="ECO:0000256" key="15">
    <source>
        <dbReference type="ARBA" id="ARBA00048238"/>
    </source>
</evidence>
<feature type="domain" description="YjeF N-terminal" evidence="21">
    <location>
        <begin position="10"/>
        <end position="210"/>
    </location>
</feature>